<evidence type="ECO:0000313" key="5">
    <source>
        <dbReference type="EMBL" id="OAM87610.1"/>
    </source>
</evidence>
<dbReference type="STRING" id="1184151.AW736_22110"/>
<organism evidence="5 6">
    <name type="scientific">Termitidicoccus mucosus</name>
    <dbReference type="NCBI Taxonomy" id="1184151"/>
    <lineage>
        <taxon>Bacteria</taxon>
        <taxon>Pseudomonadati</taxon>
        <taxon>Verrucomicrobiota</taxon>
        <taxon>Opitutia</taxon>
        <taxon>Opitutales</taxon>
        <taxon>Opitutaceae</taxon>
        <taxon>Termitidicoccus</taxon>
    </lineage>
</organism>
<dbReference type="Gene3D" id="3.10.560.10">
    <property type="entry name" value="Outer membrane lipoprotein wza domain like"/>
    <property type="match status" value="1"/>
</dbReference>
<dbReference type="AlphaFoldDB" id="A0A178IC96"/>
<feature type="signal peptide" evidence="3">
    <location>
        <begin position="1"/>
        <end position="26"/>
    </location>
</feature>
<keyword evidence="1 3" id="KW-0732">Signal</keyword>
<dbReference type="Proteomes" id="UP000078486">
    <property type="component" value="Unassembled WGS sequence"/>
</dbReference>
<proteinExistence type="predicted"/>
<comment type="caution">
    <text evidence="5">The sequence shown here is derived from an EMBL/GenBank/DDBJ whole genome shotgun (WGS) entry which is preliminary data.</text>
</comment>
<keyword evidence="6" id="KW-1185">Reference proteome</keyword>
<name>A0A178IC96_9BACT</name>
<dbReference type="PANTHER" id="PTHR33619:SF3">
    <property type="entry name" value="POLYSACCHARIDE EXPORT PROTEIN GFCE-RELATED"/>
    <property type="match status" value="1"/>
</dbReference>
<feature type="region of interest" description="Disordered" evidence="2">
    <location>
        <begin position="26"/>
        <end position="50"/>
    </location>
</feature>
<dbReference type="RefSeq" id="WP_084442588.1">
    <property type="nucleotide sequence ID" value="NZ_CP109796.1"/>
</dbReference>
<evidence type="ECO:0000256" key="1">
    <source>
        <dbReference type="ARBA" id="ARBA00022729"/>
    </source>
</evidence>
<dbReference type="GO" id="GO:0015159">
    <property type="term" value="F:polysaccharide transmembrane transporter activity"/>
    <property type="evidence" value="ECO:0007669"/>
    <property type="project" value="InterPro"/>
</dbReference>
<feature type="domain" description="Polysaccharide export protein N-terminal" evidence="4">
    <location>
        <begin position="58"/>
        <end position="133"/>
    </location>
</feature>
<evidence type="ECO:0000256" key="2">
    <source>
        <dbReference type="SAM" id="MobiDB-lite"/>
    </source>
</evidence>
<feature type="chain" id="PRO_5008088607" description="Polysaccharide export protein N-terminal domain-containing protein" evidence="3">
    <location>
        <begin position="27"/>
        <end position="230"/>
    </location>
</feature>
<dbReference type="Pfam" id="PF02563">
    <property type="entry name" value="Poly_export"/>
    <property type="match status" value="1"/>
</dbReference>
<reference evidence="5 6" key="1">
    <citation type="submission" date="2016-01" db="EMBL/GenBank/DDBJ databases">
        <title>High potential of lignocellulose degradation of a new Verrucomicrobia species.</title>
        <authorList>
            <person name="Wang Y."/>
            <person name="Shi Y."/>
            <person name="Qiu Z."/>
            <person name="Liu S."/>
            <person name="Yang H."/>
        </authorList>
    </citation>
    <scope>NUCLEOTIDE SEQUENCE [LARGE SCALE GENOMIC DNA]</scope>
    <source>
        <strain evidence="5 6">TSB47</strain>
    </source>
</reference>
<sequence>MMVRITYPALSAFLLAAGLAALPARAQNQPAPGTPGAPSPSSPGANSAQSTAALPLATDPGYRLSIGDEISIDVHGEPDMSAAQRIDKQGNVRVPYANEVSLSGKTVREAESYLEKTFVTKKLLKQPLVTINVRQYSSREVTIIGAVNSPGIFHLPKEADTIEIVELVTSIGGFRPTAKANDVRVTRIGDNGKETIFSVDVEAMIYNRRNALKSFLIYPADRILVMERLF</sequence>
<protein>
    <recommendedName>
        <fullName evidence="4">Polysaccharide export protein N-terminal domain-containing protein</fullName>
    </recommendedName>
</protein>
<feature type="compositionally biased region" description="Pro residues" evidence="2">
    <location>
        <begin position="32"/>
        <end position="41"/>
    </location>
</feature>
<dbReference type="EMBL" id="LRRQ01000167">
    <property type="protein sequence ID" value="OAM87610.1"/>
    <property type="molecule type" value="Genomic_DNA"/>
</dbReference>
<accession>A0A178IC96</accession>
<evidence type="ECO:0000313" key="6">
    <source>
        <dbReference type="Proteomes" id="UP000078486"/>
    </source>
</evidence>
<dbReference type="PANTHER" id="PTHR33619">
    <property type="entry name" value="POLYSACCHARIDE EXPORT PROTEIN GFCE-RELATED"/>
    <property type="match status" value="1"/>
</dbReference>
<dbReference type="InterPro" id="IPR003715">
    <property type="entry name" value="Poly_export_N"/>
</dbReference>
<evidence type="ECO:0000256" key="3">
    <source>
        <dbReference type="SAM" id="SignalP"/>
    </source>
</evidence>
<dbReference type="InterPro" id="IPR049712">
    <property type="entry name" value="Poly_export"/>
</dbReference>
<evidence type="ECO:0000259" key="4">
    <source>
        <dbReference type="Pfam" id="PF02563"/>
    </source>
</evidence>
<gene>
    <name evidence="5" type="ORF">AW736_22110</name>
</gene>